<dbReference type="InterPro" id="IPR013097">
    <property type="entry name" value="Dabb"/>
</dbReference>
<keyword evidence="3" id="KW-1185">Reference proteome</keyword>
<dbReference type="AlphaFoldDB" id="A0A2K8MMB3"/>
<accession>A0A2K8MMB3</accession>
<protein>
    <recommendedName>
        <fullName evidence="1">Stress-response A/B barrel domain-containing protein</fullName>
    </recommendedName>
</protein>
<dbReference type="Proteomes" id="UP000229081">
    <property type="component" value="Chromosome"/>
</dbReference>
<dbReference type="Gene3D" id="3.30.70.100">
    <property type="match status" value="1"/>
</dbReference>
<dbReference type="PROSITE" id="PS51502">
    <property type="entry name" value="S_R_A_B_BARREL"/>
    <property type="match status" value="1"/>
</dbReference>
<name>A0A2K8MMB3_9SPHN</name>
<dbReference type="KEGG" id="sphc:CVN68_14070"/>
<organism evidence="2 3">
    <name type="scientific">Sphingomonas psychrotolerans</name>
    <dbReference type="NCBI Taxonomy" id="1327635"/>
    <lineage>
        <taxon>Bacteria</taxon>
        <taxon>Pseudomonadati</taxon>
        <taxon>Pseudomonadota</taxon>
        <taxon>Alphaproteobacteria</taxon>
        <taxon>Sphingomonadales</taxon>
        <taxon>Sphingomonadaceae</taxon>
        <taxon>Sphingomonas</taxon>
    </lineage>
</organism>
<dbReference type="Pfam" id="PF07876">
    <property type="entry name" value="Dabb"/>
    <property type="match status" value="1"/>
</dbReference>
<dbReference type="SUPFAM" id="SSF54909">
    <property type="entry name" value="Dimeric alpha+beta barrel"/>
    <property type="match status" value="1"/>
</dbReference>
<feature type="domain" description="Stress-response A/B barrel" evidence="1">
    <location>
        <begin position="17"/>
        <end position="112"/>
    </location>
</feature>
<gene>
    <name evidence="2" type="ORF">CVN68_14070</name>
</gene>
<reference evidence="2 3" key="1">
    <citation type="submission" date="2017-11" db="EMBL/GenBank/DDBJ databases">
        <title>Complete genome sequence of Sphingomonas sp. Strain Cra20, a psychrotolerant potential plant growth promoting rhizobacteria.</title>
        <authorList>
            <person name="Luo Y."/>
        </authorList>
    </citation>
    <scope>NUCLEOTIDE SEQUENCE [LARGE SCALE GENOMIC DNA]</scope>
    <source>
        <strain evidence="2 3">Cra20</strain>
    </source>
</reference>
<dbReference type="InterPro" id="IPR011008">
    <property type="entry name" value="Dimeric_a/b-barrel"/>
</dbReference>
<sequence length="123" mass="13944">MPPRRRWRRFEMSTAQLYHVVVYRLADGLNPEKCAQMEALFARCRDEIPEILDIEFGHNVSVSRFARGWEYGAVMTMAGPAERDRFLTHPTHLQLSAAAADGFYREVVVFDLPIAGTDAGETA</sequence>
<evidence type="ECO:0000313" key="3">
    <source>
        <dbReference type="Proteomes" id="UP000229081"/>
    </source>
</evidence>
<proteinExistence type="predicted"/>
<dbReference type="SMART" id="SM00886">
    <property type="entry name" value="Dabb"/>
    <property type="match status" value="1"/>
</dbReference>
<dbReference type="EMBL" id="CP024923">
    <property type="protein sequence ID" value="ATY32949.1"/>
    <property type="molecule type" value="Genomic_DNA"/>
</dbReference>
<evidence type="ECO:0000313" key="2">
    <source>
        <dbReference type="EMBL" id="ATY32949.1"/>
    </source>
</evidence>
<evidence type="ECO:0000259" key="1">
    <source>
        <dbReference type="PROSITE" id="PS51502"/>
    </source>
</evidence>